<feature type="transmembrane region" description="Helical" evidence="1">
    <location>
        <begin position="128"/>
        <end position="145"/>
    </location>
</feature>
<proteinExistence type="predicted"/>
<sequence>MTTLEFEDLQRIWDAEHNKALFAIDETALHNRILTKQRKARAITHISELLLIVVNLAAGGFVFGITYFNARSSFFMYGMAVWMLATAVYVALSRLRRIRGDRQFDRSLHGDLQYAISVAGYQVRLSHLMRLNVIPIGVFIALSMWEGGKPWWIAGVTLVMLSVVYYFSGWEHQYYKSRKRELEILQDKLVTNQ</sequence>
<evidence type="ECO:0000256" key="1">
    <source>
        <dbReference type="SAM" id="Phobius"/>
    </source>
</evidence>
<comment type="caution">
    <text evidence="2">The sequence shown here is derived from an EMBL/GenBank/DDBJ whole genome shotgun (WGS) entry which is preliminary data.</text>
</comment>
<keyword evidence="3" id="KW-1185">Reference proteome</keyword>
<feature type="transmembrane region" description="Helical" evidence="1">
    <location>
        <begin position="46"/>
        <end position="68"/>
    </location>
</feature>
<gene>
    <name evidence="2" type="ORF">JI741_04740</name>
</gene>
<organism evidence="2 3">
    <name type="scientific">Chryseolinea lacunae</name>
    <dbReference type="NCBI Taxonomy" id="2801331"/>
    <lineage>
        <taxon>Bacteria</taxon>
        <taxon>Pseudomonadati</taxon>
        <taxon>Bacteroidota</taxon>
        <taxon>Cytophagia</taxon>
        <taxon>Cytophagales</taxon>
        <taxon>Fulvivirgaceae</taxon>
        <taxon>Chryseolinea</taxon>
    </lineage>
</organism>
<reference evidence="2 3" key="1">
    <citation type="submission" date="2021-01" db="EMBL/GenBank/DDBJ databases">
        <title>Chryseolinea sp. Jin1 Genome sequencing and assembly.</title>
        <authorList>
            <person name="Kim I."/>
        </authorList>
    </citation>
    <scope>NUCLEOTIDE SEQUENCE [LARGE SCALE GENOMIC DNA]</scope>
    <source>
        <strain evidence="2 3">Jin1</strain>
    </source>
</reference>
<protein>
    <submittedName>
        <fullName evidence="2">Uncharacterized protein</fullName>
    </submittedName>
</protein>
<keyword evidence="1" id="KW-1133">Transmembrane helix</keyword>
<accession>A0ABS1KQF3</accession>
<feature type="transmembrane region" description="Helical" evidence="1">
    <location>
        <begin position="151"/>
        <end position="170"/>
    </location>
</feature>
<keyword evidence="1" id="KW-0472">Membrane</keyword>
<dbReference type="EMBL" id="JAERRB010000001">
    <property type="protein sequence ID" value="MBL0740511.1"/>
    <property type="molecule type" value="Genomic_DNA"/>
</dbReference>
<evidence type="ECO:0000313" key="2">
    <source>
        <dbReference type="EMBL" id="MBL0740511.1"/>
    </source>
</evidence>
<feature type="transmembrane region" description="Helical" evidence="1">
    <location>
        <begin position="74"/>
        <end position="92"/>
    </location>
</feature>
<name>A0ABS1KQF3_9BACT</name>
<dbReference type="RefSeq" id="WP_202007841.1">
    <property type="nucleotide sequence ID" value="NZ_JAERRB010000001.1"/>
</dbReference>
<evidence type="ECO:0000313" key="3">
    <source>
        <dbReference type="Proteomes" id="UP000613030"/>
    </source>
</evidence>
<dbReference type="Proteomes" id="UP000613030">
    <property type="component" value="Unassembled WGS sequence"/>
</dbReference>
<keyword evidence="1" id="KW-0812">Transmembrane</keyword>